<keyword evidence="3" id="KW-1185">Reference proteome</keyword>
<feature type="non-terminal residue" evidence="2">
    <location>
        <position position="1"/>
    </location>
</feature>
<feature type="region of interest" description="Disordered" evidence="1">
    <location>
        <begin position="1"/>
        <end position="88"/>
    </location>
</feature>
<feature type="compositionally biased region" description="Basic residues" evidence="1">
    <location>
        <begin position="49"/>
        <end position="58"/>
    </location>
</feature>
<gene>
    <name evidence="2" type="ORF">CR513_45744</name>
</gene>
<proteinExistence type="predicted"/>
<name>A0A371F894_MUCPR</name>
<dbReference type="EMBL" id="QJKJ01010158">
    <property type="protein sequence ID" value="RDX74504.1"/>
    <property type="molecule type" value="Genomic_DNA"/>
</dbReference>
<feature type="compositionally biased region" description="Basic and acidic residues" evidence="1">
    <location>
        <begin position="59"/>
        <end position="88"/>
    </location>
</feature>
<reference evidence="2" key="1">
    <citation type="submission" date="2018-05" db="EMBL/GenBank/DDBJ databases">
        <title>Draft genome of Mucuna pruriens seed.</title>
        <authorList>
            <person name="Nnadi N.E."/>
            <person name="Vos R."/>
            <person name="Hasami M.H."/>
            <person name="Devisetty U.K."/>
            <person name="Aguiy J.C."/>
        </authorList>
    </citation>
    <scope>NUCLEOTIDE SEQUENCE [LARGE SCALE GENOMIC DNA]</scope>
    <source>
        <strain evidence="2">JCA_2017</strain>
    </source>
</reference>
<feature type="compositionally biased region" description="Polar residues" evidence="1">
    <location>
        <begin position="1"/>
        <end position="13"/>
    </location>
</feature>
<dbReference type="AlphaFoldDB" id="A0A371F894"/>
<evidence type="ECO:0000313" key="2">
    <source>
        <dbReference type="EMBL" id="RDX74504.1"/>
    </source>
</evidence>
<dbReference type="Proteomes" id="UP000257109">
    <property type="component" value="Unassembled WGS sequence"/>
</dbReference>
<comment type="caution">
    <text evidence="2">The sequence shown here is derived from an EMBL/GenBank/DDBJ whole genome shotgun (WGS) entry which is preliminary data.</text>
</comment>
<evidence type="ECO:0008006" key="4">
    <source>
        <dbReference type="Google" id="ProtNLM"/>
    </source>
</evidence>
<feature type="compositionally biased region" description="Polar residues" evidence="1">
    <location>
        <begin position="33"/>
        <end position="43"/>
    </location>
</feature>
<protein>
    <recommendedName>
        <fullName evidence="4">Retrotransposon gag domain-containing protein</fullName>
    </recommendedName>
</protein>
<organism evidence="2 3">
    <name type="scientific">Mucuna pruriens</name>
    <name type="common">Velvet bean</name>
    <name type="synonym">Dolichos pruriens</name>
    <dbReference type="NCBI Taxonomy" id="157652"/>
    <lineage>
        <taxon>Eukaryota</taxon>
        <taxon>Viridiplantae</taxon>
        <taxon>Streptophyta</taxon>
        <taxon>Embryophyta</taxon>
        <taxon>Tracheophyta</taxon>
        <taxon>Spermatophyta</taxon>
        <taxon>Magnoliopsida</taxon>
        <taxon>eudicotyledons</taxon>
        <taxon>Gunneridae</taxon>
        <taxon>Pentapetalae</taxon>
        <taxon>rosids</taxon>
        <taxon>fabids</taxon>
        <taxon>Fabales</taxon>
        <taxon>Fabaceae</taxon>
        <taxon>Papilionoideae</taxon>
        <taxon>50 kb inversion clade</taxon>
        <taxon>NPAAA clade</taxon>
        <taxon>indigoferoid/millettioid clade</taxon>
        <taxon>Phaseoleae</taxon>
        <taxon>Mucuna</taxon>
    </lineage>
</organism>
<sequence>MAGSNNDKVSSHSPKSKIMMEQMTRLQDKKATSSKVDSSASHSESPKGLSKHSHRSHHSEKGERPRQDRRSEEEPHRERRERRYEEELRIEQRRISAILPYFPYVEENKRAPMDAFKCCIPPFNGENENEVRTSLLRKRLGSKSVEEYHRDMEVALTRANLLESSEAIMTQFLHGLN</sequence>
<evidence type="ECO:0000256" key="1">
    <source>
        <dbReference type="SAM" id="MobiDB-lite"/>
    </source>
</evidence>
<accession>A0A371F894</accession>
<evidence type="ECO:0000313" key="3">
    <source>
        <dbReference type="Proteomes" id="UP000257109"/>
    </source>
</evidence>